<comment type="caution">
    <text evidence="2">The sequence shown here is derived from an EMBL/GenBank/DDBJ whole genome shotgun (WGS) entry which is preliminary data.</text>
</comment>
<gene>
    <name evidence="2" type="ORF">S01H1_55791</name>
</gene>
<sequence>PKDVLVTYREAGRAEFDGVCRAWKGHPVDLWVYFGRNKGWCSLWVPQQRFCKTWYRRGVRDMLQNAGVGRSGTVTEVLEASNAEYAWNLNVPDADDTFETIKRTYMSEGRNVTEYQKKSLIPRVCRRMWGESWEAFRDLFENAVSYRYVGDPKGVTGSFDAEKLEDPYMFLDEQTSVLLKAQEKINALMERVDAGKARGVYGDLREEFGYSRALYLYCYTNFAAVKGEVDSAAVYARRLAAEGKMDEATRRVESVLA</sequence>
<accession>X0VPV6</accession>
<evidence type="ECO:0000313" key="2">
    <source>
        <dbReference type="EMBL" id="GAG14478.1"/>
    </source>
</evidence>
<evidence type="ECO:0000256" key="1">
    <source>
        <dbReference type="SAM" id="Coils"/>
    </source>
</evidence>
<proteinExistence type="predicted"/>
<dbReference type="AlphaFoldDB" id="X0VPV6"/>
<reference evidence="2" key="1">
    <citation type="journal article" date="2014" name="Front. Microbiol.">
        <title>High frequency of phylogenetically diverse reductive dehalogenase-homologous genes in deep subseafloor sedimentary metagenomes.</title>
        <authorList>
            <person name="Kawai M."/>
            <person name="Futagami T."/>
            <person name="Toyoda A."/>
            <person name="Takaki Y."/>
            <person name="Nishi S."/>
            <person name="Hori S."/>
            <person name="Arai W."/>
            <person name="Tsubouchi T."/>
            <person name="Morono Y."/>
            <person name="Uchiyama I."/>
            <person name="Ito T."/>
            <person name="Fujiyama A."/>
            <person name="Inagaki F."/>
            <person name="Takami H."/>
        </authorList>
    </citation>
    <scope>NUCLEOTIDE SEQUENCE</scope>
    <source>
        <strain evidence="2">Expedition CK06-06</strain>
    </source>
</reference>
<protein>
    <submittedName>
        <fullName evidence="2">Uncharacterized protein</fullName>
    </submittedName>
</protein>
<feature type="coiled-coil region" evidence="1">
    <location>
        <begin position="171"/>
        <end position="198"/>
    </location>
</feature>
<dbReference type="EMBL" id="BARS01036280">
    <property type="protein sequence ID" value="GAG14478.1"/>
    <property type="molecule type" value="Genomic_DNA"/>
</dbReference>
<organism evidence="2">
    <name type="scientific">marine sediment metagenome</name>
    <dbReference type="NCBI Taxonomy" id="412755"/>
    <lineage>
        <taxon>unclassified sequences</taxon>
        <taxon>metagenomes</taxon>
        <taxon>ecological metagenomes</taxon>
    </lineage>
</organism>
<keyword evidence="1" id="KW-0175">Coiled coil</keyword>
<feature type="non-terminal residue" evidence="2">
    <location>
        <position position="257"/>
    </location>
</feature>
<name>X0VPV6_9ZZZZ</name>
<feature type="non-terminal residue" evidence="2">
    <location>
        <position position="1"/>
    </location>
</feature>